<evidence type="ECO:0000313" key="1">
    <source>
        <dbReference type="EMBL" id="SEK44162.1"/>
    </source>
</evidence>
<dbReference type="Gene3D" id="3.40.50.620">
    <property type="entry name" value="HUPs"/>
    <property type="match status" value="1"/>
</dbReference>
<dbReference type="InterPro" id="IPR014729">
    <property type="entry name" value="Rossmann-like_a/b/a_fold"/>
</dbReference>
<accession>A0A1H7H4E3</accession>
<dbReference type="Proteomes" id="UP000182321">
    <property type="component" value="Unassembled WGS sequence"/>
</dbReference>
<keyword evidence="1" id="KW-0808">Transferase</keyword>
<keyword evidence="2" id="KW-1185">Reference proteome</keyword>
<dbReference type="GO" id="GO:0016740">
    <property type="term" value="F:transferase activity"/>
    <property type="evidence" value="ECO:0007669"/>
    <property type="project" value="UniProtKB-KW"/>
</dbReference>
<dbReference type="SUPFAM" id="SSF52402">
    <property type="entry name" value="Adenine nucleotide alpha hydrolases-like"/>
    <property type="match status" value="1"/>
</dbReference>
<evidence type="ECO:0000313" key="2">
    <source>
        <dbReference type="Proteomes" id="UP000182321"/>
    </source>
</evidence>
<proteinExistence type="predicted"/>
<dbReference type="AlphaFoldDB" id="A0A1H7H4E3"/>
<sequence>MAIYIPKIKREYQRCTQCVMDTTDSMIEFDEQGVCDHCRNFEKNIKPYWNPNKENREELEKVAAQIRKDGEGKDYDCILGMSGGADSSYLAYIAKEVMHLRPLIYVVDTGWNLNVAVENIEKIVKGMDLDMYTDVINWKEMSDFQLSMFKSGISSCDAPQDHAIFASLYNYAVKHGIKWVLTGSNNSTEFVRPPVEWIYMNDLRMYKDIHKKFGKRPLKTYPTCGILKYRLLYKYVYGMKRFYPLDYVVYDKAKAEEFLHEKYGWTKYENKHYENVFTRFFEGYYLPYKFGFDTRKNVFSTQILAGTMTREEALEKLKTNPYDTDQMEQDKEYIAKKLGISTEEFDEIINAPAHTPDDYKNSMWMIRLGVHICQLLGIEKRNMRF</sequence>
<protein>
    <submittedName>
        <fullName evidence="1">N-acetyl sugar amidotransferase</fullName>
    </submittedName>
</protein>
<dbReference type="EMBL" id="FNZX01000005">
    <property type="protein sequence ID" value="SEK44162.1"/>
    <property type="molecule type" value="Genomic_DNA"/>
</dbReference>
<gene>
    <name evidence="1" type="ORF">SAMN02910377_00885</name>
</gene>
<dbReference type="NCBIfam" id="TIGR03573">
    <property type="entry name" value="WbuX"/>
    <property type="match status" value="1"/>
</dbReference>
<dbReference type="RefSeq" id="WP_074789642.1">
    <property type="nucleotide sequence ID" value="NZ_FNZX01000005.1"/>
</dbReference>
<reference evidence="2" key="1">
    <citation type="submission" date="2016-10" db="EMBL/GenBank/DDBJ databases">
        <authorList>
            <person name="Varghese N."/>
        </authorList>
    </citation>
    <scope>NUCLEOTIDE SEQUENCE [LARGE SCALE GENOMIC DNA]</scope>
    <source>
        <strain evidence="2">ACV-9</strain>
    </source>
</reference>
<dbReference type="InterPro" id="IPR020022">
    <property type="entry name" value="N-acetyl_sugar_amidoTrfase"/>
</dbReference>
<name>A0A1H7H4E3_9FIRM</name>
<organism evidence="1 2">
    <name type="scientific">Pseudobutyrivibrio ruminis</name>
    <dbReference type="NCBI Taxonomy" id="46206"/>
    <lineage>
        <taxon>Bacteria</taxon>
        <taxon>Bacillati</taxon>
        <taxon>Bacillota</taxon>
        <taxon>Clostridia</taxon>
        <taxon>Lachnospirales</taxon>
        <taxon>Lachnospiraceae</taxon>
        <taxon>Pseudobutyrivibrio</taxon>
    </lineage>
</organism>
<dbReference type="eggNOG" id="COG0037">
    <property type="taxonomic scope" value="Bacteria"/>
</dbReference>